<evidence type="ECO:0000313" key="2">
    <source>
        <dbReference type="Proteomes" id="UP000249057"/>
    </source>
</evidence>
<protein>
    <submittedName>
        <fullName evidence="1">Uncharacterized protein</fullName>
    </submittedName>
</protein>
<sequence>MKKLCNYILFRESNWNGPEADKSGVTCSFLFGSGWFKPEHPADCISFVDIKFRTELEVDFIPFVASSSFFRASRTAHLQRFFAIPFVDNADLLIRWIVRVTNVTRRYNRYLLPPRCQQTASRLIRHIVSISGLETKYGSLLLGDTLSGTARASKECLCINIDP</sequence>
<keyword evidence="2" id="KW-1185">Reference proteome</keyword>
<gene>
    <name evidence="1" type="ORF">BO95DRAFT_121182</name>
</gene>
<evidence type="ECO:0000313" key="1">
    <source>
        <dbReference type="EMBL" id="RAH46012.1"/>
    </source>
</evidence>
<reference evidence="1" key="1">
    <citation type="submission" date="2018-02" db="EMBL/GenBank/DDBJ databases">
        <title>The genomes of Aspergillus section Nigri reveals drivers in fungal speciation.</title>
        <authorList>
            <consortium name="DOE Joint Genome Institute"/>
            <person name="Vesth T.C."/>
            <person name="Nybo J."/>
            <person name="Theobald S."/>
            <person name="Brandl J."/>
            <person name="Frisvad J.C."/>
            <person name="Nielsen K.F."/>
            <person name="Lyhne E.K."/>
            <person name="Kogle M.E."/>
            <person name="Kuo A."/>
            <person name="Riley R."/>
            <person name="Clum A."/>
            <person name="Nolan M."/>
            <person name="Lipzen A."/>
            <person name="Salamov A."/>
            <person name="Henrissat B."/>
            <person name="Wiebenga A."/>
            <person name="De vries R.P."/>
            <person name="Grigoriev I.V."/>
            <person name="Mortensen U.H."/>
            <person name="Andersen M.R."/>
            <person name="Baker S.E."/>
        </authorList>
    </citation>
    <scope>NUCLEOTIDE SEQUENCE</scope>
    <source>
        <strain evidence="1">CBS 621.78</strain>
    </source>
</reference>
<organism evidence="1 2">
    <name type="scientific">Aspergillus brunneoviolaceus CBS 621.78</name>
    <dbReference type="NCBI Taxonomy" id="1450534"/>
    <lineage>
        <taxon>Eukaryota</taxon>
        <taxon>Fungi</taxon>
        <taxon>Dikarya</taxon>
        <taxon>Ascomycota</taxon>
        <taxon>Pezizomycotina</taxon>
        <taxon>Eurotiomycetes</taxon>
        <taxon>Eurotiomycetidae</taxon>
        <taxon>Eurotiales</taxon>
        <taxon>Aspergillaceae</taxon>
        <taxon>Aspergillus</taxon>
        <taxon>Aspergillus subgen. Circumdati</taxon>
    </lineage>
</organism>
<dbReference type="Proteomes" id="UP000249057">
    <property type="component" value="Unassembled WGS sequence"/>
</dbReference>
<proteinExistence type="predicted"/>
<dbReference type="EMBL" id="KZ825340">
    <property type="protein sequence ID" value="RAH46012.1"/>
    <property type="molecule type" value="Genomic_DNA"/>
</dbReference>
<name>A0ACD1GA09_9EURO</name>
<accession>A0ACD1GA09</accession>